<comment type="caution">
    <text evidence="9">The sequence shown here is derived from an EMBL/GenBank/DDBJ whole genome shotgun (WGS) entry which is preliminary data.</text>
</comment>
<evidence type="ECO:0000313" key="9">
    <source>
        <dbReference type="EMBL" id="RWS24805.1"/>
    </source>
</evidence>
<feature type="compositionally biased region" description="Basic and acidic residues" evidence="8">
    <location>
        <begin position="198"/>
        <end position="209"/>
    </location>
</feature>
<keyword evidence="5 7" id="KW-0496">Mitochondrion</keyword>
<comment type="similarity">
    <text evidence="2">Belongs to the apolipoprotein O/MICOS complex subunit Mic27 family.</text>
</comment>
<dbReference type="InterPro" id="IPR019166">
    <property type="entry name" value="MIC26/MIC27"/>
</dbReference>
<evidence type="ECO:0000256" key="5">
    <source>
        <dbReference type="ARBA" id="ARBA00023128"/>
    </source>
</evidence>
<gene>
    <name evidence="9" type="ORF">B4U80_06129</name>
</gene>
<dbReference type="AlphaFoldDB" id="A0A443SBM2"/>
<dbReference type="InterPro" id="IPR033182">
    <property type="entry name" value="MIC26/MIC27_animal"/>
</dbReference>
<dbReference type="Pfam" id="PF09769">
    <property type="entry name" value="ApoO"/>
    <property type="match status" value="1"/>
</dbReference>
<evidence type="ECO:0000256" key="2">
    <source>
        <dbReference type="ARBA" id="ARBA00010904"/>
    </source>
</evidence>
<dbReference type="EMBL" id="NCKV01004383">
    <property type="protein sequence ID" value="RWS24805.1"/>
    <property type="molecule type" value="Genomic_DNA"/>
</dbReference>
<keyword evidence="10" id="KW-1185">Reference proteome</keyword>
<comment type="subunit">
    <text evidence="7">Component of the mitochondrial contact site and cristae organizing system (MICOS) complex.</text>
</comment>
<dbReference type="OrthoDB" id="5973346at2759"/>
<evidence type="ECO:0000256" key="7">
    <source>
        <dbReference type="RuleBase" id="RU363021"/>
    </source>
</evidence>
<organism evidence="9 10">
    <name type="scientific">Leptotrombidium deliense</name>
    <dbReference type="NCBI Taxonomy" id="299467"/>
    <lineage>
        <taxon>Eukaryota</taxon>
        <taxon>Metazoa</taxon>
        <taxon>Ecdysozoa</taxon>
        <taxon>Arthropoda</taxon>
        <taxon>Chelicerata</taxon>
        <taxon>Arachnida</taxon>
        <taxon>Acari</taxon>
        <taxon>Acariformes</taxon>
        <taxon>Trombidiformes</taxon>
        <taxon>Prostigmata</taxon>
        <taxon>Anystina</taxon>
        <taxon>Parasitengona</taxon>
        <taxon>Trombiculoidea</taxon>
        <taxon>Trombiculidae</taxon>
        <taxon>Leptotrombidium</taxon>
    </lineage>
</organism>
<protein>
    <recommendedName>
        <fullName evidence="7">MICOS complex subunit</fullName>
    </recommendedName>
</protein>
<dbReference type="VEuPathDB" id="VectorBase:LDEU007235"/>
<comment type="subcellular location">
    <subcellularLocation>
        <location evidence="7">Mitochondrion inner membrane</location>
    </subcellularLocation>
    <subcellularLocation>
        <location evidence="1">Mitochondrion membrane</location>
    </subcellularLocation>
</comment>
<evidence type="ECO:0000313" key="10">
    <source>
        <dbReference type="Proteomes" id="UP000288716"/>
    </source>
</evidence>
<feature type="region of interest" description="Disordered" evidence="8">
    <location>
        <begin position="196"/>
        <end position="217"/>
    </location>
</feature>
<keyword evidence="7" id="KW-0999">Mitochondrion inner membrane</keyword>
<name>A0A443SBM2_9ACAR</name>
<dbReference type="GO" id="GO:0061617">
    <property type="term" value="C:MICOS complex"/>
    <property type="evidence" value="ECO:0007669"/>
    <property type="project" value="UniProtKB-UniRule"/>
</dbReference>
<accession>A0A443SBM2</accession>
<comment type="function">
    <text evidence="7">Component of the MICOS complex, a large protein complex of the mitochondrial inner membrane that plays crucial roles in the maintenance of crista junctions, inner membrane architecture, and formation of contact sites to the outer membrane.</text>
</comment>
<evidence type="ECO:0000256" key="6">
    <source>
        <dbReference type="ARBA" id="ARBA00023136"/>
    </source>
</evidence>
<evidence type="ECO:0000256" key="8">
    <source>
        <dbReference type="SAM" id="MobiDB-lite"/>
    </source>
</evidence>
<dbReference type="Proteomes" id="UP000288716">
    <property type="component" value="Unassembled WGS sequence"/>
</dbReference>
<keyword evidence="3" id="KW-0812">Transmembrane</keyword>
<evidence type="ECO:0000256" key="4">
    <source>
        <dbReference type="ARBA" id="ARBA00022989"/>
    </source>
</evidence>
<keyword evidence="6" id="KW-0472">Membrane</keyword>
<reference evidence="9 10" key="1">
    <citation type="journal article" date="2018" name="Gigascience">
        <title>Genomes of trombidid mites reveal novel predicted allergens and laterally-transferred genes associated with secondary metabolism.</title>
        <authorList>
            <person name="Dong X."/>
            <person name="Chaisiri K."/>
            <person name="Xia D."/>
            <person name="Armstrong S.D."/>
            <person name="Fang Y."/>
            <person name="Donnelly M.J."/>
            <person name="Kadowaki T."/>
            <person name="McGarry J.W."/>
            <person name="Darby A.C."/>
            <person name="Makepeace B.L."/>
        </authorList>
    </citation>
    <scope>NUCLEOTIDE SEQUENCE [LARGE SCALE GENOMIC DNA]</scope>
    <source>
        <strain evidence="9">UoL-UT</strain>
    </source>
</reference>
<evidence type="ECO:0000256" key="3">
    <source>
        <dbReference type="ARBA" id="ARBA00022692"/>
    </source>
</evidence>
<dbReference type="PANTHER" id="PTHR14564">
    <property type="entry name" value="MICOS COMPLEX SUBUNIT MIC26 / MIC27 FAMILY MEMBER"/>
    <property type="match status" value="1"/>
</dbReference>
<keyword evidence="4" id="KW-1133">Transmembrane helix</keyword>
<sequence>MDETPTGIGEVKKQCCKRKQAVKICKASELPIYGNPHPPNDVFRQPGFLEEQIRSVREAVQPNFKFLEGSVQRSKQIVNTAISHTQSTFDTLRDEKNDIAKATAIASGGLFGLLFSIRKGFFKKVFYTTVGVGTISAVCYPKKSYEMLEVSAYIVRNKGPALIKEYTGLDLESLIPTRKDKISDAKAAAELKAANIAMDRDQSSPEDKSMISNRSSK</sequence>
<dbReference type="STRING" id="299467.A0A443SBM2"/>
<dbReference type="GO" id="GO:0042407">
    <property type="term" value="P:cristae formation"/>
    <property type="evidence" value="ECO:0007669"/>
    <property type="project" value="InterPro"/>
</dbReference>
<evidence type="ECO:0000256" key="1">
    <source>
        <dbReference type="ARBA" id="ARBA00004325"/>
    </source>
</evidence>
<proteinExistence type="inferred from homology"/>